<feature type="compositionally biased region" description="Low complexity" evidence="11">
    <location>
        <begin position="172"/>
        <end position="190"/>
    </location>
</feature>
<dbReference type="CDD" id="cd00078">
    <property type="entry name" value="HECTc"/>
    <property type="match status" value="1"/>
</dbReference>
<dbReference type="Proteomes" id="UP001360560">
    <property type="component" value="Unassembled WGS sequence"/>
</dbReference>
<dbReference type="SUPFAM" id="SSF49562">
    <property type="entry name" value="C2 domain (Calcium/lipid-binding domain, CaLB)"/>
    <property type="match status" value="1"/>
</dbReference>
<dbReference type="PIRSF" id="PIRSF001569">
    <property type="entry name" value="E3_ub_ligase_SMURF1"/>
    <property type="match status" value="1"/>
</dbReference>
<dbReference type="GO" id="GO:0006511">
    <property type="term" value="P:ubiquitin-dependent protein catabolic process"/>
    <property type="evidence" value="ECO:0007669"/>
    <property type="project" value="InterPro"/>
</dbReference>
<protein>
    <recommendedName>
        <fullName evidence="8">E3 ubiquitin-protein ligase</fullName>
        <ecNumber evidence="8">2.3.2.26</ecNumber>
    </recommendedName>
</protein>
<gene>
    <name evidence="15" type="ORF">DASC09_006830</name>
</gene>
<dbReference type="Pfam" id="PF00632">
    <property type="entry name" value="HECT"/>
    <property type="match status" value="1"/>
</dbReference>
<dbReference type="EC" id="2.3.2.26" evidence="8"/>
<proteinExistence type="predicted"/>
<evidence type="ECO:0000256" key="4">
    <source>
        <dbReference type="ARBA" id="ARBA00022490"/>
    </source>
</evidence>
<dbReference type="PROSITE" id="PS01159">
    <property type="entry name" value="WW_DOMAIN_1"/>
    <property type="match status" value="2"/>
</dbReference>
<dbReference type="AlphaFoldDB" id="A0AAV5QGQ2"/>
<evidence type="ECO:0000256" key="1">
    <source>
        <dbReference type="ARBA" id="ARBA00000885"/>
    </source>
</evidence>
<evidence type="ECO:0000256" key="5">
    <source>
        <dbReference type="ARBA" id="ARBA00022679"/>
    </source>
</evidence>
<evidence type="ECO:0000256" key="3">
    <source>
        <dbReference type="ARBA" id="ARBA00004906"/>
    </source>
</evidence>
<dbReference type="GO" id="GO:0007034">
    <property type="term" value="P:vacuolar transport"/>
    <property type="evidence" value="ECO:0007669"/>
    <property type="project" value="UniProtKB-ARBA"/>
</dbReference>
<dbReference type="PANTHER" id="PTHR11254">
    <property type="entry name" value="HECT DOMAIN UBIQUITIN-PROTEIN LIGASE"/>
    <property type="match status" value="1"/>
</dbReference>
<evidence type="ECO:0000256" key="6">
    <source>
        <dbReference type="ARBA" id="ARBA00022737"/>
    </source>
</evidence>
<dbReference type="InterPro" id="IPR036020">
    <property type="entry name" value="WW_dom_sf"/>
</dbReference>
<dbReference type="GO" id="GO:0006886">
    <property type="term" value="P:intracellular protein transport"/>
    <property type="evidence" value="ECO:0007669"/>
    <property type="project" value="UniProtKB-ARBA"/>
</dbReference>
<feature type="region of interest" description="Disordered" evidence="11">
    <location>
        <begin position="229"/>
        <end position="321"/>
    </location>
</feature>
<dbReference type="FunFam" id="2.20.70.10:FF:000011">
    <property type="entry name" value="E3 ubiquitin-protein ligase"/>
    <property type="match status" value="1"/>
</dbReference>
<evidence type="ECO:0000256" key="7">
    <source>
        <dbReference type="ARBA" id="ARBA00022786"/>
    </source>
</evidence>
<feature type="compositionally biased region" description="Polar residues" evidence="11">
    <location>
        <begin position="148"/>
        <end position="164"/>
    </location>
</feature>
<dbReference type="Gene3D" id="3.30.2160.10">
    <property type="entry name" value="Hect, E3 ligase catalytic domain"/>
    <property type="match status" value="1"/>
</dbReference>
<feature type="domain" description="C2" evidence="12">
    <location>
        <begin position="1"/>
        <end position="109"/>
    </location>
</feature>
<feature type="region of interest" description="Disordered" evidence="11">
    <location>
        <begin position="136"/>
        <end position="193"/>
    </location>
</feature>
<reference evidence="15 16" key="1">
    <citation type="journal article" date="2023" name="Elife">
        <title>Identification of key yeast species and microbe-microbe interactions impacting larval growth of Drosophila in the wild.</title>
        <authorList>
            <person name="Mure A."/>
            <person name="Sugiura Y."/>
            <person name="Maeda R."/>
            <person name="Honda K."/>
            <person name="Sakurai N."/>
            <person name="Takahashi Y."/>
            <person name="Watada M."/>
            <person name="Katoh T."/>
            <person name="Gotoh A."/>
            <person name="Gotoh Y."/>
            <person name="Taniguchi I."/>
            <person name="Nakamura K."/>
            <person name="Hayashi T."/>
            <person name="Katayama T."/>
            <person name="Uemura T."/>
            <person name="Hattori Y."/>
        </authorList>
    </citation>
    <scope>NUCLEOTIDE SEQUENCE [LARGE SCALE GENOMIC DNA]</scope>
    <source>
        <strain evidence="15 16">SC-9</strain>
    </source>
</reference>
<dbReference type="GO" id="GO:0005737">
    <property type="term" value="C:cytoplasm"/>
    <property type="evidence" value="ECO:0007669"/>
    <property type="project" value="UniProtKB-SubCell"/>
</dbReference>
<dbReference type="SMART" id="SM00119">
    <property type="entry name" value="HECTc"/>
    <property type="match status" value="1"/>
</dbReference>
<dbReference type="InterPro" id="IPR050409">
    <property type="entry name" value="E3_ubiq-protein_ligase"/>
</dbReference>
<feature type="domain" description="WW" evidence="13">
    <location>
        <begin position="357"/>
        <end position="390"/>
    </location>
</feature>
<dbReference type="InterPro" id="IPR035892">
    <property type="entry name" value="C2_domain_sf"/>
</dbReference>
<feature type="compositionally biased region" description="Polar residues" evidence="11">
    <location>
        <begin position="268"/>
        <end position="299"/>
    </location>
</feature>
<dbReference type="PANTHER" id="PTHR11254:SF440">
    <property type="entry name" value="E3 UBIQUITIN-PROTEIN LIGASE NEDD-4"/>
    <property type="match status" value="1"/>
</dbReference>
<dbReference type="InterPro" id="IPR001202">
    <property type="entry name" value="WW_dom"/>
</dbReference>
<dbReference type="InterPro" id="IPR000008">
    <property type="entry name" value="C2_dom"/>
</dbReference>
<accession>A0AAV5QGQ2</accession>
<sequence length="779" mass="89066">MPLGSTRITVKLVAAESLYKRDVFRSPDPFAVLTVDGGQTTSTKICKRTLNPYWNQTLEFFVNEDSLLSIQVFDQKKFKKKDQGFLGVVNIRISDVMDLSIENFQDTITRNLQKSNDMLSVSGRLILVVANSPLATNQTAGNTTTTNPPSLATPTTAAQSSIPTGNRPDGVNTDANGAAPNPNGTAADTNRQYSSFEDQYGRLPAGWERKADSFGRTYYVDHNTRTTTWRRPSLNQSETERAQERATQLEAERRQHESRTLPGDEESNSSNVQVNTVGSTPASNGSAALSMSLDSTTTPGLGDLPPGWERRHTPEGRPYFVDHNTRTTTWVDPRRQQYIRTYGPTATIQQQPVSQLGPLPSGWEMRLTNTARVYFVDHNTKTTTWDDPRLPSSLDQNVPQYKRDFRRKVIYFRSQPGLRVQPGQCHIKVRRDHIFDDAYQEIMRQTPEELKKRLMIRFDGEEGLDYGGVSREFFFELSHQMFNPQYCLFEYAAHDNYTLQINPNSGINNEHLSYFKFIGRVVGLGVFHRRFLDTFFVGAFYKVMLNKKIVLQDLESIDPEYYNSLVWMLDNDIEDMIFETFSLEVEKFGVTETVDLKPNGRNIDVTNDNKKEFAELVTEYKIYKRVEEQFKAFMSGFNELIPNDLVNVFDERELELLIGGLAEIDVEDWKKHTDYRGYQESDQVIQWFWEIVSDWSNETRARLLQFTTGTSRIPVNGFKDLQGSDGPRRFTIEKAGEPKQLPKSHTCFNRVDLPPYADKESLAQKLTLAVEETMGFGQE</sequence>
<feature type="domain" description="WW" evidence="13">
    <location>
        <begin position="302"/>
        <end position="335"/>
    </location>
</feature>
<dbReference type="PROSITE" id="PS50020">
    <property type="entry name" value="WW_DOMAIN_2"/>
    <property type="match status" value="3"/>
</dbReference>
<keyword evidence="6" id="KW-0677">Repeat</keyword>
<dbReference type="GeneID" id="90071337"/>
<evidence type="ECO:0000256" key="10">
    <source>
        <dbReference type="PROSITE-ProRule" id="PRU00104"/>
    </source>
</evidence>
<dbReference type="FunFam" id="2.20.70.10:FF:000017">
    <property type="entry name" value="E3 ubiquitin-protein ligase"/>
    <property type="match status" value="1"/>
</dbReference>
<evidence type="ECO:0000259" key="13">
    <source>
        <dbReference type="PROSITE" id="PS50020"/>
    </source>
</evidence>
<dbReference type="EMBL" id="BTFZ01000001">
    <property type="protein sequence ID" value="GMM33358.1"/>
    <property type="molecule type" value="Genomic_DNA"/>
</dbReference>
<comment type="subcellular location">
    <subcellularLocation>
        <location evidence="2">Cytoplasm</location>
    </subcellularLocation>
</comment>
<dbReference type="FunFam" id="3.30.2410.10:FF:000001">
    <property type="entry name" value="E3 ubiquitin-protein ligase NEDD4-like"/>
    <property type="match status" value="1"/>
</dbReference>
<dbReference type="PROSITE" id="PS50237">
    <property type="entry name" value="HECT"/>
    <property type="match status" value="1"/>
</dbReference>
<dbReference type="GO" id="GO:0072666">
    <property type="term" value="P:establishment of protein localization to vacuole"/>
    <property type="evidence" value="ECO:0007669"/>
    <property type="project" value="UniProtKB-ARBA"/>
</dbReference>
<dbReference type="FunFam" id="2.60.40.150:FF:000156">
    <property type="entry name" value="E3 ubiquitin-protein ligase"/>
    <property type="match status" value="1"/>
</dbReference>
<dbReference type="GO" id="GO:0061630">
    <property type="term" value="F:ubiquitin protein ligase activity"/>
    <property type="evidence" value="ECO:0007669"/>
    <property type="project" value="UniProtKB-EC"/>
</dbReference>
<evidence type="ECO:0000259" key="14">
    <source>
        <dbReference type="PROSITE" id="PS50237"/>
    </source>
</evidence>
<dbReference type="PROSITE" id="PS50004">
    <property type="entry name" value="C2"/>
    <property type="match status" value="1"/>
</dbReference>
<dbReference type="SUPFAM" id="SSF56204">
    <property type="entry name" value="Hect, E3 ligase catalytic domain"/>
    <property type="match status" value="1"/>
</dbReference>
<feature type="active site" description="Glycyl thioester intermediate" evidence="9 10">
    <location>
        <position position="747"/>
    </location>
</feature>
<dbReference type="InterPro" id="IPR024928">
    <property type="entry name" value="E3_ub_ligase_SMURF1"/>
</dbReference>
<evidence type="ECO:0000256" key="9">
    <source>
        <dbReference type="PIRSR" id="PIRSR001569-1"/>
    </source>
</evidence>
<dbReference type="Pfam" id="PF00397">
    <property type="entry name" value="WW"/>
    <property type="match status" value="3"/>
</dbReference>
<comment type="caution">
    <text evidence="15">The sequence shown here is derived from an EMBL/GenBank/DDBJ whole genome shotgun (WGS) entry which is preliminary data.</text>
</comment>
<dbReference type="FunFam" id="3.90.1750.10:FF:000005">
    <property type="entry name" value="E3 ubiquitin-protein ligase"/>
    <property type="match status" value="1"/>
</dbReference>
<dbReference type="Gene3D" id="3.90.1750.10">
    <property type="entry name" value="Hect, E3 ligase catalytic domains"/>
    <property type="match status" value="1"/>
</dbReference>
<name>A0AAV5QGQ2_9ASCO</name>
<dbReference type="SMART" id="SM00239">
    <property type="entry name" value="C2"/>
    <property type="match status" value="1"/>
</dbReference>
<organism evidence="15 16">
    <name type="scientific">Saccharomycopsis crataegensis</name>
    <dbReference type="NCBI Taxonomy" id="43959"/>
    <lineage>
        <taxon>Eukaryota</taxon>
        <taxon>Fungi</taxon>
        <taxon>Dikarya</taxon>
        <taxon>Ascomycota</taxon>
        <taxon>Saccharomycotina</taxon>
        <taxon>Saccharomycetes</taxon>
        <taxon>Saccharomycopsidaceae</taxon>
        <taxon>Saccharomycopsis</taxon>
    </lineage>
</organism>
<feature type="domain" description="HECT" evidence="14">
    <location>
        <begin position="446"/>
        <end position="779"/>
    </location>
</feature>
<dbReference type="InterPro" id="IPR035983">
    <property type="entry name" value="Hect_E3_ubiquitin_ligase"/>
</dbReference>
<keyword evidence="16" id="KW-1185">Reference proteome</keyword>
<dbReference type="InterPro" id="IPR000569">
    <property type="entry name" value="HECT_dom"/>
</dbReference>
<dbReference type="RefSeq" id="XP_064850358.1">
    <property type="nucleotide sequence ID" value="XM_064994286.1"/>
</dbReference>
<keyword evidence="5 8" id="KW-0808">Transferase</keyword>
<dbReference type="SMART" id="SM00456">
    <property type="entry name" value="WW"/>
    <property type="match status" value="3"/>
</dbReference>
<dbReference type="Gene3D" id="2.60.40.150">
    <property type="entry name" value="C2 domain"/>
    <property type="match status" value="1"/>
</dbReference>
<dbReference type="CDD" id="cd00201">
    <property type="entry name" value="WW"/>
    <property type="match status" value="3"/>
</dbReference>
<dbReference type="FunFam" id="3.30.2160.10:FF:000001">
    <property type="entry name" value="E3 ubiquitin-protein ligase NEDD4-like"/>
    <property type="match status" value="1"/>
</dbReference>
<feature type="compositionally biased region" description="Basic and acidic residues" evidence="11">
    <location>
        <begin position="250"/>
        <end position="259"/>
    </location>
</feature>
<evidence type="ECO:0000256" key="2">
    <source>
        <dbReference type="ARBA" id="ARBA00004496"/>
    </source>
</evidence>
<evidence type="ECO:0000256" key="11">
    <source>
        <dbReference type="SAM" id="MobiDB-lite"/>
    </source>
</evidence>
<dbReference type="Gene3D" id="3.30.2410.10">
    <property type="entry name" value="Hect, E3 ligase catalytic domain"/>
    <property type="match status" value="1"/>
</dbReference>
<feature type="domain" description="WW" evidence="13">
    <location>
        <begin position="201"/>
        <end position="234"/>
    </location>
</feature>
<evidence type="ECO:0000313" key="15">
    <source>
        <dbReference type="EMBL" id="GMM33358.1"/>
    </source>
</evidence>
<feature type="compositionally biased region" description="Low complexity" evidence="11">
    <location>
        <begin position="136"/>
        <end position="147"/>
    </location>
</feature>
<comment type="pathway">
    <text evidence="3 8">Protein modification; protein ubiquitination.</text>
</comment>
<evidence type="ECO:0000313" key="16">
    <source>
        <dbReference type="Proteomes" id="UP001360560"/>
    </source>
</evidence>
<dbReference type="Pfam" id="PF00168">
    <property type="entry name" value="C2"/>
    <property type="match status" value="1"/>
</dbReference>
<keyword evidence="7 8" id="KW-0833">Ubl conjugation pathway</keyword>
<dbReference type="GO" id="GO:0016567">
    <property type="term" value="P:protein ubiquitination"/>
    <property type="evidence" value="ECO:0007669"/>
    <property type="project" value="TreeGrafter"/>
</dbReference>
<keyword evidence="4" id="KW-0963">Cytoplasm</keyword>
<evidence type="ECO:0000256" key="8">
    <source>
        <dbReference type="PIRNR" id="PIRNR001569"/>
    </source>
</evidence>
<dbReference type="SUPFAM" id="SSF51045">
    <property type="entry name" value="WW domain"/>
    <property type="match status" value="3"/>
</dbReference>
<dbReference type="Gene3D" id="2.20.70.10">
    <property type="match status" value="2"/>
</dbReference>
<comment type="catalytic activity">
    <reaction evidence="1 8">
        <text>S-ubiquitinyl-[E2 ubiquitin-conjugating enzyme]-L-cysteine + [acceptor protein]-L-lysine = [E2 ubiquitin-conjugating enzyme]-L-cysteine + N(6)-ubiquitinyl-[acceptor protein]-L-lysine.</text>
        <dbReference type="EC" id="2.3.2.26"/>
    </reaction>
</comment>
<evidence type="ECO:0000259" key="12">
    <source>
        <dbReference type="PROSITE" id="PS50004"/>
    </source>
</evidence>